<feature type="domain" description="Ribonucleases P/MRP subunit Pop8-like" evidence="2">
    <location>
        <begin position="28"/>
        <end position="100"/>
    </location>
</feature>
<dbReference type="InterPro" id="IPR049128">
    <property type="entry name" value="Pop8-like_dom"/>
</dbReference>
<keyword evidence="4" id="KW-1185">Reference proteome</keyword>
<dbReference type="GO" id="GO:0004526">
    <property type="term" value="F:ribonuclease P activity"/>
    <property type="evidence" value="ECO:0007669"/>
    <property type="project" value="TreeGrafter"/>
</dbReference>
<dbReference type="AlphaFoldDB" id="A0A9P4LVB3"/>
<dbReference type="Pfam" id="PF20976">
    <property type="entry name" value="Pop8"/>
    <property type="match status" value="1"/>
</dbReference>
<dbReference type="GO" id="GO:0000294">
    <property type="term" value="P:nuclear-transcribed mRNA catabolic process, RNase MRP-dependent"/>
    <property type="evidence" value="ECO:0007669"/>
    <property type="project" value="TreeGrafter"/>
</dbReference>
<dbReference type="InterPro" id="IPR020347">
    <property type="entry name" value="Pop8"/>
</dbReference>
<feature type="compositionally biased region" description="Low complexity" evidence="1">
    <location>
        <begin position="1"/>
        <end position="10"/>
    </location>
</feature>
<evidence type="ECO:0000313" key="4">
    <source>
        <dbReference type="Proteomes" id="UP000799776"/>
    </source>
</evidence>
<dbReference type="GO" id="GO:0034965">
    <property type="term" value="P:intronic box C/D snoRNA processing"/>
    <property type="evidence" value="ECO:0007669"/>
    <property type="project" value="TreeGrafter"/>
</dbReference>
<accession>A0A9P4LVB3</accession>
<dbReference type="PANTHER" id="PTHR28173">
    <property type="entry name" value="RIBONUCLEASES P/MRP PROTEIN SUBUNIT POP8"/>
    <property type="match status" value="1"/>
</dbReference>
<evidence type="ECO:0000313" key="3">
    <source>
        <dbReference type="EMBL" id="KAF2085802.1"/>
    </source>
</evidence>
<dbReference type="GO" id="GO:0000171">
    <property type="term" value="F:ribonuclease MRP activity"/>
    <property type="evidence" value="ECO:0007669"/>
    <property type="project" value="TreeGrafter"/>
</dbReference>
<feature type="region of interest" description="Disordered" evidence="1">
    <location>
        <begin position="1"/>
        <end position="23"/>
    </location>
</feature>
<dbReference type="Proteomes" id="UP000799776">
    <property type="component" value="Unassembled WGS sequence"/>
</dbReference>
<dbReference type="OrthoDB" id="5530243at2759"/>
<sequence length="133" mass="13699">MTTTIASPATTKPPTPTTTTHTLRSPSTYIHLTLLLPPAPLAAPTDTPTFLTHLQSALSTFLGLHGAAIPIDVLRTSGNDIWIRVPRQDGSAVVAACGGYVGGGNGEGVGWRVRGWGGWLGGLVGRGEGVFEG</sequence>
<dbReference type="GO" id="GO:0000172">
    <property type="term" value="C:ribonuclease MRP complex"/>
    <property type="evidence" value="ECO:0007669"/>
    <property type="project" value="InterPro"/>
</dbReference>
<evidence type="ECO:0000259" key="2">
    <source>
        <dbReference type="Pfam" id="PF20976"/>
    </source>
</evidence>
<name>A0A9P4LVB3_9PEZI</name>
<reference evidence="3" key="1">
    <citation type="journal article" date="2020" name="Stud. Mycol.">
        <title>101 Dothideomycetes genomes: a test case for predicting lifestyles and emergence of pathogens.</title>
        <authorList>
            <person name="Haridas S."/>
            <person name="Albert R."/>
            <person name="Binder M."/>
            <person name="Bloem J."/>
            <person name="Labutti K."/>
            <person name="Salamov A."/>
            <person name="Andreopoulos B."/>
            <person name="Baker S."/>
            <person name="Barry K."/>
            <person name="Bills G."/>
            <person name="Bluhm B."/>
            <person name="Cannon C."/>
            <person name="Castanera R."/>
            <person name="Culley D."/>
            <person name="Daum C."/>
            <person name="Ezra D."/>
            <person name="Gonzalez J."/>
            <person name="Henrissat B."/>
            <person name="Kuo A."/>
            <person name="Liang C."/>
            <person name="Lipzen A."/>
            <person name="Lutzoni F."/>
            <person name="Magnuson J."/>
            <person name="Mondo S."/>
            <person name="Nolan M."/>
            <person name="Ohm R."/>
            <person name="Pangilinan J."/>
            <person name="Park H.-J."/>
            <person name="Ramirez L."/>
            <person name="Alfaro M."/>
            <person name="Sun H."/>
            <person name="Tritt A."/>
            <person name="Yoshinaga Y."/>
            <person name="Zwiers L.-H."/>
            <person name="Turgeon B."/>
            <person name="Goodwin S."/>
            <person name="Spatafora J."/>
            <person name="Crous P."/>
            <person name="Grigoriev I."/>
        </authorList>
    </citation>
    <scope>NUCLEOTIDE SEQUENCE</scope>
    <source>
        <strain evidence="3">CBS 121410</strain>
    </source>
</reference>
<organism evidence="3 4">
    <name type="scientific">Saccharata proteae CBS 121410</name>
    <dbReference type="NCBI Taxonomy" id="1314787"/>
    <lineage>
        <taxon>Eukaryota</taxon>
        <taxon>Fungi</taxon>
        <taxon>Dikarya</taxon>
        <taxon>Ascomycota</taxon>
        <taxon>Pezizomycotina</taxon>
        <taxon>Dothideomycetes</taxon>
        <taxon>Dothideomycetes incertae sedis</taxon>
        <taxon>Botryosphaeriales</taxon>
        <taxon>Saccharataceae</taxon>
        <taxon>Saccharata</taxon>
    </lineage>
</organism>
<comment type="caution">
    <text evidence="3">The sequence shown here is derived from an EMBL/GenBank/DDBJ whole genome shotgun (WGS) entry which is preliminary data.</text>
</comment>
<proteinExistence type="predicted"/>
<evidence type="ECO:0000256" key="1">
    <source>
        <dbReference type="SAM" id="MobiDB-lite"/>
    </source>
</evidence>
<dbReference type="EMBL" id="ML978728">
    <property type="protein sequence ID" value="KAF2085802.1"/>
    <property type="molecule type" value="Genomic_DNA"/>
</dbReference>
<dbReference type="PANTHER" id="PTHR28173:SF1">
    <property type="entry name" value="RIBONUCLEASES P_MRP PROTEIN SUBUNIT POP8"/>
    <property type="match status" value="1"/>
</dbReference>
<dbReference type="GO" id="GO:0005655">
    <property type="term" value="C:nucleolar ribonuclease P complex"/>
    <property type="evidence" value="ECO:0007669"/>
    <property type="project" value="InterPro"/>
</dbReference>
<gene>
    <name evidence="3" type="ORF">K490DRAFT_67400</name>
</gene>
<protein>
    <recommendedName>
        <fullName evidence="2">Ribonucleases P/MRP subunit Pop8-like domain-containing protein</fullName>
    </recommendedName>
</protein>
<dbReference type="GO" id="GO:0008033">
    <property type="term" value="P:tRNA processing"/>
    <property type="evidence" value="ECO:0007669"/>
    <property type="project" value="InterPro"/>
</dbReference>